<evidence type="ECO:0000256" key="1">
    <source>
        <dbReference type="SAM" id="Coils"/>
    </source>
</evidence>
<sequence>MIVHECVSGSKTERILRYVSEIDAATSGVQSIVNSAHFVDGTEPDRMHIEGLDDMSESCVKSTNTLQSVAKTIGEDTMLKSPSWKSRQGSASGSRSISIPSKDLKAFGNGPIDSVVGLEEDLAGDGKTSGGSYSKKRRLRSPYLMSLSLSNGQQQLFSTLLSQELKKHKESMCEDEYVPSRIGHRSKSSLCKGCLRRPRSRTRSGRKGAISVCSTHLDPLFLDSRVEREEERPVNIRVVMSDTDSSLSSGSGAIHTSMNGIPTPMSPSAAGYGSGVPREHVETVTHLSPLFSSHIKPQGIIGKPSLDYHRGRDKRKFKQLKEDYESKVEKQRMDDVVRKKVGLIENRLQMRKKMQEKSRKREEEELQRGELYYIEKQRRKEEEEERKKQPPIPNYTALNTLSRELYCFEKQDYESKVEKQRMDDVVRKKVGLIENRLQMRKKMQEKSRKREEEELQRGELYYIEKQRRKEEEEERKKQPPIPNYTALNTLSRELYCFEKRLRGKE</sequence>
<protein>
    <submittedName>
        <fullName evidence="3">Uncharacterized protein</fullName>
    </submittedName>
</protein>
<dbReference type="Proteomes" id="UP001057375">
    <property type="component" value="Unassembled WGS sequence"/>
</dbReference>
<feature type="compositionally biased region" description="Basic and acidic residues" evidence="2">
    <location>
        <begin position="377"/>
        <end position="388"/>
    </location>
</feature>
<feature type="region of interest" description="Disordered" evidence="2">
    <location>
        <begin position="466"/>
        <end position="485"/>
    </location>
</feature>
<feature type="region of interest" description="Disordered" evidence="2">
    <location>
        <begin position="377"/>
        <end position="396"/>
    </location>
</feature>
<evidence type="ECO:0000313" key="4">
    <source>
        <dbReference type="Proteomes" id="UP001057375"/>
    </source>
</evidence>
<feature type="compositionally biased region" description="Basic and acidic residues" evidence="2">
    <location>
        <begin position="466"/>
        <end position="477"/>
    </location>
</feature>
<feature type="coiled-coil region" evidence="1">
    <location>
        <begin position="314"/>
        <end position="367"/>
    </location>
</feature>
<evidence type="ECO:0000256" key="2">
    <source>
        <dbReference type="SAM" id="MobiDB-lite"/>
    </source>
</evidence>
<feature type="region of interest" description="Disordered" evidence="2">
    <location>
        <begin position="78"/>
        <end position="97"/>
    </location>
</feature>
<accession>A0ABQ5JV16</accession>
<name>A0ABQ5JV16_9EUKA</name>
<comment type="caution">
    <text evidence="3">The sequence shown here is derived from an EMBL/GenBank/DDBJ whole genome shotgun (WGS) entry which is preliminary data.</text>
</comment>
<keyword evidence="4" id="KW-1185">Reference proteome</keyword>
<feature type="compositionally biased region" description="Low complexity" evidence="2">
    <location>
        <begin position="86"/>
        <end position="97"/>
    </location>
</feature>
<reference evidence="3" key="1">
    <citation type="submission" date="2022-03" db="EMBL/GenBank/DDBJ databases">
        <title>Draft genome sequence of Aduncisulcus paluster, a free-living microaerophilic Fornicata.</title>
        <authorList>
            <person name="Yuyama I."/>
            <person name="Kume K."/>
            <person name="Tamura T."/>
            <person name="Inagaki Y."/>
            <person name="Hashimoto T."/>
        </authorList>
    </citation>
    <scope>NUCLEOTIDE SEQUENCE</scope>
    <source>
        <strain evidence="3">NY0171</strain>
    </source>
</reference>
<evidence type="ECO:0000313" key="3">
    <source>
        <dbReference type="EMBL" id="GKT18283.1"/>
    </source>
</evidence>
<dbReference type="EMBL" id="BQXS01011929">
    <property type="protein sequence ID" value="GKT18283.1"/>
    <property type="molecule type" value="Genomic_DNA"/>
</dbReference>
<organism evidence="3 4">
    <name type="scientific">Aduncisulcus paluster</name>
    <dbReference type="NCBI Taxonomy" id="2918883"/>
    <lineage>
        <taxon>Eukaryota</taxon>
        <taxon>Metamonada</taxon>
        <taxon>Carpediemonas-like organisms</taxon>
        <taxon>Aduncisulcus</taxon>
    </lineage>
</organism>
<proteinExistence type="predicted"/>
<keyword evidence="1" id="KW-0175">Coiled coil</keyword>
<gene>
    <name evidence="3" type="ORF">ADUPG1_011282</name>
</gene>